<evidence type="ECO:0000256" key="1">
    <source>
        <dbReference type="SAM" id="Phobius"/>
    </source>
</evidence>
<dbReference type="KEGG" id="nir:NSED_04865"/>
<dbReference type="GeneID" id="13696768"/>
<dbReference type="OrthoDB" id="12381at2157"/>
<keyword evidence="1" id="KW-1133">Transmembrane helix</keyword>
<dbReference type="EMBL" id="CP003843">
    <property type="protein sequence ID" value="AFS82777.1"/>
    <property type="molecule type" value="Genomic_DNA"/>
</dbReference>
<dbReference type="eggNOG" id="arCOG03052">
    <property type="taxonomic scope" value="Archaea"/>
</dbReference>
<dbReference type="AlphaFoldDB" id="K0BCE9"/>
<gene>
    <name evidence="2" type="ORF">NSED_04865</name>
</gene>
<dbReference type="eggNOG" id="arCOG03871">
    <property type="taxonomic scope" value="Archaea"/>
</dbReference>
<organism evidence="2 3">
    <name type="scientific">Candidatus Nitrosopumilus sediminis</name>
    <dbReference type="NCBI Taxonomy" id="1229909"/>
    <lineage>
        <taxon>Archaea</taxon>
        <taxon>Nitrososphaerota</taxon>
        <taxon>Nitrososphaeria</taxon>
        <taxon>Nitrosopumilales</taxon>
        <taxon>Nitrosopumilaceae</taxon>
        <taxon>Nitrosopumilus</taxon>
    </lineage>
</organism>
<proteinExistence type="predicted"/>
<reference evidence="2 3" key="1">
    <citation type="journal article" date="2012" name="J. Bacteriol.">
        <title>Draft Genome Sequence of an Ammonia-Oxidizing Archaeon, "Candidatus Nitrosopumilus sediminis" AR2, from Svalbard in the Arctic Circle.</title>
        <authorList>
            <person name="Park S.J."/>
            <person name="Kim J.G."/>
            <person name="Jung M.Y."/>
            <person name="Kim S.J."/>
            <person name="Cha I.T."/>
            <person name="Ghai R."/>
            <person name="Martin-Cuadrado A.B."/>
            <person name="Rodriguez-Valera F."/>
            <person name="Rhee S.K."/>
        </authorList>
    </citation>
    <scope>NUCLEOTIDE SEQUENCE [LARGE SCALE GENOMIC DNA]</scope>
    <source>
        <strain evidence="2 3">AR2</strain>
    </source>
</reference>
<dbReference type="Proteomes" id="UP000006100">
    <property type="component" value="Chromosome"/>
</dbReference>
<evidence type="ECO:0000313" key="2">
    <source>
        <dbReference type="EMBL" id="AFS82777.1"/>
    </source>
</evidence>
<keyword evidence="1" id="KW-0472">Membrane</keyword>
<dbReference type="PATRIC" id="fig|1229909.8.peg.1059"/>
<dbReference type="RefSeq" id="WP_014965148.1">
    <property type="nucleotide sequence ID" value="NC_018656.1"/>
</dbReference>
<keyword evidence="1" id="KW-0812">Transmembrane</keyword>
<accession>K0BCE9</accession>
<name>K0BCE9_9ARCH</name>
<evidence type="ECO:0000313" key="3">
    <source>
        <dbReference type="Proteomes" id="UP000006100"/>
    </source>
</evidence>
<feature type="transmembrane region" description="Helical" evidence="1">
    <location>
        <begin position="7"/>
        <end position="30"/>
    </location>
</feature>
<dbReference type="STRING" id="1229909.NSED_04865"/>
<sequence>MIKKRRGLSNVIGMIFLVIVLSSVIGYFTYGINLIERVNDEVIVKGIESIDKSKETFEIINVGITDGKFDLAIKNTGQLPIHFTRLWVNNVTDSSWPLQNFTLNEISSPGQTIYNVGQNLNLYALESQSYDLRLVTERGNLFDVQITSPQDESLEMNLFSTSKSVLTGQNVTLWFGVTNNVTDGSVLQLLTPQIEDPPDTTGGATATYKEGPIPSSKESLSPGDTAFFKWIYTVTGNSNDSIIFNATINNAKQGNYVQESVEFFNIDADSVSAQNAGVLQVDYASLEWIQGTSDWTSGWNLNTNSDTVWRINITNNDLSNTFYIGEDSALLLTPVGGSANTFYVVDSATTNPPTITAYTDLAYSISPGDELRVYFGATTPGGISEAKTPANKGINESPILMFGEMCSGGSCPGSGTKYGQTIPFLGILLE</sequence>
<keyword evidence="3" id="KW-1185">Reference proteome</keyword>
<protein>
    <submittedName>
        <fullName evidence="2">Uncharacterized protein</fullName>
    </submittedName>
</protein>
<dbReference type="HOGENOM" id="CLU_637133_0_0_2"/>